<dbReference type="InterPro" id="IPR024747">
    <property type="entry name" value="Pyridox_Oxase-rel"/>
</dbReference>
<dbReference type="PANTHER" id="PTHR34071:SF2">
    <property type="entry name" value="FLAVIN-NUCLEOTIDE-BINDING PROTEIN"/>
    <property type="match status" value="1"/>
</dbReference>
<dbReference type="AlphaFoldDB" id="A0A9K3CXW2"/>
<dbReference type="Gene3D" id="2.30.110.10">
    <property type="entry name" value="Electron Transport, Fmn-binding Protein, Chain A"/>
    <property type="match status" value="1"/>
</dbReference>
<comment type="caution">
    <text evidence="1">The sequence shown here is derived from an EMBL/GenBank/DDBJ whole genome shotgun (WGS) entry which is preliminary data.</text>
</comment>
<accession>A0A9K3CXW2</accession>
<proteinExistence type="predicted"/>
<keyword evidence="2" id="KW-1185">Reference proteome</keyword>
<gene>
    <name evidence="1" type="ORF">KIPB_006976</name>
</gene>
<dbReference type="PANTHER" id="PTHR34071">
    <property type="entry name" value="5-NITROIMIDAZOLE ANTIBIOTICS RESISTANCE PROTEIN, NIMA-FAMILY-RELATED PROTEIN-RELATED"/>
    <property type="match status" value="1"/>
</dbReference>
<dbReference type="InterPro" id="IPR012349">
    <property type="entry name" value="Split_barrel_FMN-bd"/>
</dbReference>
<name>A0A9K3CXW2_9EUKA</name>
<organism evidence="1 2">
    <name type="scientific">Kipferlia bialata</name>
    <dbReference type="NCBI Taxonomy" id="797122"/>
    <lineage>
        <taxon>Eukaryota</taxon>
        <taxon>Metamonada</taxon>
        <taxon>Carpediemonas-like organisms</taxon>
        <taxon>Kipferlia</taxon>
    </lineage>
</organism>
<dbReference type="OrthoDB" id="10656419at2759"/>
<evidence type="ECO:0000313" key="1">
    <source>
        <dbReference type="EMBL" id="GIQ85329.1"/>
    </source>
</evidence>
<dbReference type="Proteomes" id="UP000265618">
    <property type="component" value="Unassembled WGS sequence"/>
</dbReference>
<evidence type="ECO:0000313" key="2">
    <source>
        <dbReference type="Proteomes" id="UP000265618"/>
    </source>
</evidence>
<dbReference type="SUPFAM" id="SSF50475">
    <property type="entry name" value="FMN-binding split barrel"/>
    <property type="match status" value="1"/>
</dbReference>
<sequence length="178" mass="19115">MRRKDRCLSDEDSLRILSEGEYGVLSSVGVDGTPYGVPISYAYVPGATIGTECADCGAIYMHSALRGHKIDNLQAYDGGVPVSFCVVGKTQLLPDIFSTNYESVIVRGIARVYQTKGVSPDDKEEVGAEMTKGLRAIVAKYSPAHVESGDQAIAQKMSRVAVIKVDVTSITAKGRQPR</sequence>
<reference evidence="1 2" key="1">
    <citation type="journal article" date="2018" name="PLoS ONE">
        <title>The draft genome of Kipferlia bialata reveals reductive genome evolution in fornicate parasites.</title>
        <authorList>
            <person name="Tanifuji G."/>
            <person name="Takabayashi S."/>
            <person name="Kume K."/>
            <person name="Takagi M."/>
            <person name="Nakayama T."/>
            <person name="Kamikawa R."/>
            <person name="Inagaki Y."/>
            <person name="Hashimoto T."/>
        </authorList>
    </citation>
    <scope>NUCLEOTIDE SEQUENCE [LARGE SCALE GENOMIC DNA]</scope>
    <source>
        <strain evidence="1">NY0173</strain>
    </source>
</reference>
<protein>
    <submittedName>
        <fullName evidence="1">Pyridoxamine 5'-phosphate oxidase-related protein</fullName>
    </submittedName>
</protein>
<dbReference type="EMBL" id="BDIP01001885">
    <property type="protein sequence ID" value="GIQ85329.1"/>
    <property type="molecule type" value="Genomic_DNA"/>
</dbReference>
<dbReference type="Pfam" id="PF12900">
    <property type="entry name" value="Pyridox_ox_2"/>
    <property type="match status" value="1"/>
</dbReference>